<evidence type="ECO:0000313" key="2">
    <source>
        <dbReference type="Proteomes" id="UP001285921"/>
    </source>
</evidence>
<evidence type="ECO:0000313" key="1">
    <source>
        <dbReference type="EMBL" id="GMK47037.1"/>
    </source>
</evidence>
<name>A0ABQ6NPL0_9BACL</name>
<dbReference type="Proteomes" id="UP001285921">
    <property type="component" value="Unassembled WGS sequence"/>
</dbReference>
<keyword evidence="2" id="KW-1185">Reference proteome</keyword>
<organism evidence="1 2">
    <name type="scientific">Paenibacillus glycanilyticus</name>
    <dbReference type="NCBI Taxonomy" id="126569"/>
    <lineage>
        <taxon>Bacteria</taxon>
        <taxon>Bacillati</taxon>
        <taxon>Bacillota</taxon>
        <taxon>Bacilli</taxon>
        <taxon>Bacillales</taxon>
        <taxon>Paenibacillaceae</taxon>
        <taxon>Paenibacillus</taxon>
    </lineage>
</organism>
<proteinExistence type="predicted"/>
<dbReference type="EMBL" id="BTCL01000016">
    <property type="protein sequence ID" value="GMK47037.1"/>
    <property type="molecule type" value="Genomic_DNA"/>
</dbReference>
<accession>A0ABQ6NPL0</accession>
<reference evidence="1 2" key="1">
    <citation type="submission" date="2023-05" db="EMBL/GenBank/DDBJ databases">
        <title>Draft genome of Paenibacillus sp. CCS26.</title>
        <authorList>
            <person name="Akita H."/>
            <person name="Shinto Y."/>
            <person name="Kimura Z."/>
        </authorList>
    </citation>
    <scope>NUCLEOTIDE SEQUENCE [LARGE SCALE GENOMIC DNA]</scope>
    <source>
        <strain evidence="1 2">CCS26</strain>
    </source>
</reference>
<sequence>MCKIKKHMPGTCVQVIDKEWFDREMNTFLTNQIHVKILINDIDEMDHQIGILTII</sequence>
<gene>
    <name evidence="1" type="ORF">PghCCS26_41660</name>
</gene>
<comment type="caution">
    <text evidence="1">The sequence shown here is derived from an EMBL/GenBank/DDBJ whole genome shotgun (WGS) entry which is preliminary data.</text>
</comment>
<protein>
    <submittedName>
        <fullName evidence="1">Uncharacterized protein</fullName>
    </submittedName>
</protein>